<accession>A0A8J3N1E1</accession>
<dbReference type="SUPFAM" id="SSF52540">
    <property type="entry name" value="P-loop containing nucleoside triphosphate hydrolases"/>
    <property type="match status" value="1"/>
</dbReference>
<dbReference type="PROSITE" id="PS50893">
    <property type="entry name" value="ABC_TRANSPORTER_2"/>
    <property type="match status" value="1"/>
</dbReference>
<protein>
    <submittedName>
        <fullName evidence="5">ABC transporter ATP-binding protein</fullName>
    </submittedName>
</protein>
<dbReference type="GO" id="GO:0016887">
    <property type="term" value="F:ATP hydrolysis activity"/>
    <property type="evidence" value="ECO:0007669"/>
    <property type="project" value="InterPro"/>
</dbReference>
<dbReference type="PROSITE" id="PS00211">
    <property type="entry name" value="ABC_TRANSPORTER_1"/>
    <property type="match status" value="1"/>
</dbReference>
<evidence type="ECO:0000313" key="6">
    <source>
        <dbReference type="Proteomes" id="UP000597444"/>
    </source>
</evidence>
<dbReference type="Gene3D" id="3.40.50.300">
    <property type="entry name" value="P-loop containing nucleotide triphosphate hydrolases"/>
    <property type="match status" value="1"/>
</dbReference>
<evidence type="ECO:0000256" key="1">
    <source>
        <dbReference type="ARBA" id="ARBA00022448"/>
    </source>
</evidence>
<sequence>MSTASVIELEQIQIRLGGLTILENVSLAINEGEFIAVLGPNGAGKSTLLKLLLGLIRPSAGTIRVLGRPPRRGNDAIGYAPQHRTLEAELALRARDIVGFGLDGNRWGPGWPSRKRNALIEQALEEVDALHFANAPVGQLSGGEQQRLLIAQALLTNPRILLLDEPLANLDLTHEREIVSVVNRICRARNVAVLLVTHDVNPLLPVVDRVIYIAHGHSKIGTPDEVITSSTLTELYGSPVEVVHALDRLFVVGADT</sequence>
<dbReference type="Proteomes" id="UP000597444">
    <property type="component" value="Unassembled WGS sequence"/>
</dbReference>
<dbReference type="CDD" id="cd03235">
    <property type="entry name" value="ABC_Metallic_Cations"/>
    <property type="match status" value="1"/>
</dbReference>
<feature type="domain" description="ABC transporter" evidence="4">
    <location>
        <begin position="7"/>
        <end position="240"/>
    </location>
</feature>
<keyword evidence="2" id="KW-0547">Nucleotide-binding</keyword>
<gene>
    <name evidence="5" type="ORF">KSF_039250</name>
</gene>
<dbReference type="PANTHER" id="PTHR42734">
    <property type="entry name" value="METAL TRANSPORT SYSTEM ATP-BINDING PROTEIN TM_0124-RELATED"/>
    <property type="match status" value="1"/>
</dbReference>
<dbReference type="InterPro" id="IPR003439">
    <property type="entry name" value="ABC_transporter-like_ATP-bd"/>
</dbReference>
<dbReference type="RefSeq" id="WP_220204644.1">
    <property type="nucleotide sequence ID" value="NZ_BNJK01000001.1"/>
</dbReference>
<evidence type="ECO:0000256" key="2">
    <source>
        <dbReference type="ARBA" id="ARBA00022741"/>
    </source>
</evidence>
<evidence type="ECO:0000256" key="3">
    <source>
        <dbReference type="ARBA" id="ARBA00022840"/>
    </source>
</evidence>
<proteinExistence type="predicted"/>
<dbReference type="GO" id="GO:0005524">
    <property type="term" value="F:ATP binding"/>
    <property type="evidence" value="ECO:0007669"/>
    <property type="project" value="UniProtKB-KW"/>
</dbReference>
<name>A0A8J3N1E1_9CHLR</name>
<comment type="caution">
    <text evidence="5">The sequence shown here is derived from an EMBL/GenBank/DDBJ whole genome shotgun (WGS) entry which is preliminary data.</text>
</comment>
<dbReference type="EMBL" id="BNJK01000001">
    <property type="protein sequence ID" value="GHO93877.1"/>
    <property type="molecule type" value="Genomic_DNA"/>
</dbReference>
<organism evidence="5 6">
    <name type="scientific">Reticulibacter mediterranei</name>
    <dbReference type="NCBI Taxonomy" id="2778369"/>
    <lineage>
        <taxon>Bacteria</taxon>
        <taxon>Bacillati</taxon>
        <taxon>Chloroflexota</taxon>
        <taxon>Ktedonobacteria</taxon>
        <taxon>Ktedonobacterales</taxon>
        <taxon>Reticulibacteraceae</taxon>
        <taxon>Reticulibacter</taxon>
    </lineage>
</organism>
<dbReference type="SMART" id="SM00382">
    <property type="entry name" value="AAA"/>
    <property type="match status" value="1"/>
</dbReference>
<evidence type="ECO:0000259" key="4">
    <source>
        <dbReference type="PROSITE" id="PS50893"/>
    </source>
</evidence>
<evidence type="ECO:0000313" key="5">
    <source>
        <dbReference type="EMBL" id="GHO93877.1"/>
    </source>
</evidence>
<dbReference type="InterPro" id="IPR050153">
    <property type="entry name" value="Metal_Ion_Import_ABC"/>
</dbReference>
<dbReference type="AlphaFoldDB" id="A0A8J3N1E1"/>
<dbReference type="InterPro" id="IPR003593">
    <property type="entry name" value="AAA+_ATPase"/>
</dbReference>
<dbReference type="Pfam" id="PF00005">
    <property type="entry name" value="ABC_tran"/>
    <property type="match status" value="1"/>
</dbReference>
<dbReference type="InterPro" id="IPR017871">
    <property type="entry name" value="ABC_transporter-like_CS"/>
</dbReference>
<dbReference type="InterPro" id="IPR027417">
    <property type="entry name" value="P-loop_NTPase"/>
</dbReference>
<keyword evidence="6" id="KW-1185">Reference proteome</keyword>
<keyword evidence="1" id="KW-0813">Transport</keyword>
<reference evidence="5" key="1">
    <citation type="submission" date="2020-10" db="EMBL/GenBank/DDBJ databases">
        <title>Taxonomic study of unclassified bacteria belonging to the class Ktedonobacteria.</title>
        <authorList>
            <person name="Yabe S."/>
            <person name="Wang C.M."/>
            <person name="Zheng Y."/>
            <person name="Sakai Y."/>
            <person name="Cavaletti L."/>
            <person name="Monciardini P."/>
            <person name="Donadio S."/>
        </authorList>
    </citation>
    <scope>NUCLEOTIDE SEQUENCE</scope>
    <source>
        <strain evidence="5">ID150040</strain>
    </source>
</reference>
<keyword evidence="3 5" id="KW-0067">ATP-binding</keyword>